<organism evidence="2 3">
    <name type="scientific">Rhizophagus clarus</name>
    <dbReference type="NCBI Taxonomy" id="94130"/>
    <lineage>
        <taxon>Eukaryota</taxon>
        <taxon>Fungi</taxon>
        <taxon>Fungi incertae sedis</taxon>
        <taxon>Mucoromycota</taxon>
        <taxon>Glomeromycotina</taxon>
        <taxon>Glomeromycetes</taxon>
        <taxon>Glomerales</taxon>
        <taxon>Glomeraceae</taxon>
        <taxon>Rhizophagus</taxon>
    </lineage>
</organism>
<sequence>MANIIGTICHLSSTAFLDTIIFPTLNQVSCEMKKQIDAINKSHQLDLAAVTNKEKLICQNPPDDQSNAMLSMQLNPKEKVKEKSKSCGKEYFSTGKQLFILSTALLDSSLASLLQQSKELLISSSVIPPVCPVSSDDKGQALATKKPNYKKASQEQVI</sequence>
<dbReference type="AlphaFoldDB" id="A0A8H3LAP3"/>
<name>A0A8H3LAP3_9GLOM</name>
<comment type="caution">
    <text evidence="2">The sequence shown here is derived from an EMBL/GenBank/DDBJ whole genome shotgun (WGS) entry which is preliminary data.</text>
</comment>
<dbReference type="EMBL" id="BLAL01000072">
    <property type="protein sequence ID" value="GES83679.1"/>
    <property type="molecule type" value="Genomic_DNA"/>
</dbReference>
<evidence type="ECO:0000313" key="2">
    <source>
        <dbReference type="EMBL" id="GES83679.1"/>
    </source>
</evidence>
<protein>
    <submittedName>
        <fullName evidence="2">Uncharacterized protein</fullName>
    </submittedName>
</protein>
<reference evidence="2" key="1">
    <citation type="submission" date="2019-10" db="EMBL/GenBank/DDBJ databases">
        <title>Conservation and host-specific expression of non-tandemly repeated heterogenous ribosome RNA gene in arbuscular mycorrhizal fungi.</title>
        <authorList>
            <person name="Maeda T."/>
            <person name="Kobayashi Y."/>
            <person name="Nakagawa T."/>
            <person name="Ezawa T."/>
            <person name="Yamaguchi K."/>
            <person name="Bino T."/>
            <person name="Nishimoto Y."/>
            <person name="Shigenobu S."/>
            <person name="Kawaguchi M."/>
        </authorList>
    </citation>
    <scope>NUCLEOTIDE SEQUENCE</scope>
    <source>
        <strain evidence="2">HR1</strain>
    </source>
</reference>
<dbReference type="Proteomes" id="UP000615446">
    <property type="component" value="Unassembled WGS sequence"/>
</dbReference>
<accession>A0A8H3LAP3</accession>
<proteinExistence type="predicted"/>
<feature type="region of interest" description="Disordered" evidence="1">
    <location>
        <begin position="135"/>
        <end position="158"/>
    </location>
</feature>
<evidence type="ECO:0000313" key="3">
    <source>
        <dbReference type="Proteomes" id="UP000615446"/>
    </source>
</evidence>
<evidence type="ECO:0000256" key="1">
    <source>
        <dbReference type="SAM" id="MobiDB-lite"/>
    </source>
</evidence>
<gene>
    <name evidence="2" type="ORF">RCL2_001083100</name>
</gene>